<evidence type="ECO:0000313" key="2">
    <source>
        <dbReference type="Proteomes" id="UP000001542"/>
    </source>
</evidence>
<dbReference type="InParanoid" id="A2DKM6"/>
<dbReference type="AlphaFoldDB" id="A2DKM6"/>
<dbReference type="VEuPathDB" id="TrichDB:TVAG_246880"/>
<dbReference type="RefSeq" id="XP_001579995.1">
    <property type="nucleotide sequence ID" value="XM_001579945.1"/>
</dbReference>
<sequence length="197" mass="22552">MLTTFLGFRFNFFHSSPPNYLKRIEEIHSNMIYLPIPTPDFTGHYTNIKFRDFYEQNQSSQVGYSAGENPSFVYPVAYGIITYIFVCLIHGKSDASIVENSAEEDSSQVNAHSFTSINESQFEIFSQTNDPKINMKNLKETWSDIISDEEMQEYSFLNSKDAIGSIGSEVVIKDTTKCIQDCSTIQSKSIFSEDNWY</sequence>
<proteinExistence type="predicted"/>
<protein>
    <submittedName>
        <fullName evidence="1">Uncharacterized protein</fullName>
    </submittedName>
</protein>
<reference evidence="1" key="1">
    <citation type="submission" date="2006-10" db="EMBL/GenBank/DDBJ databases">
        <authorList>
            <person name="Amadeo P."/>
            <person name="Zhao Q."/>
            <person name="Wortman J."/>
            <person name="Fraser-Liggett C."/>
            <person name="Carlton J."/>
        </authorList>
    </citation>
    <scope>NUCLEOTIDE SEQUENCE</scope>
    <source>
        <strain evidence="1">G3</strain>
    </source>
</reference>
<reference evidence="1" key="2">
    <citation type="journal article" date="2007" name="Science">
        <title>Draft genome sequence of the sexually transmitted pathogen Trichomonas vaginalis.</title>
        <authorList>
            <person name="Carlton J.M."/>
            <person name="Hirt R.P."/>
            <person name="Silva J.C."/>
            <person name="Delcher A.L."/>
            <person name="Schatz M."/>
            <person name="Zhao Q."/>
            <person name="Wortman J.R."/>
            <person name="Bidwell S.L."/>
            <person name="Alsmark U.C.M."/>
            <person name="Besteiro S."/>
            <person name="Sicheritz-Ponten T."/>
            <person name="Noel C.J."/>
            <person name="Dacks J.B."/>
            <person name="Foster P.G."/>
            <person name="Simillion C."/>
            <person name="Van de Peer Y."/>
            <person name="Miranda-Saavedra D."/>
            <person name="Barton G.J."/>
            <person name="Westrop G.D."/>
            <person name="Mueller S."/>
            <person name="Dessi D."/>
            <person name="Fiori P.L."/>
            <person name="Ren Q."/>
            <person name="Paulsen I."/>
            <person name="Zhang H."/>
            <person name="Bastida-Corcuera F.D."/>
            <person name="Simoes-Barbosa A."/>
            <person name="Brown M.T."/>
            <person name="Hayes R.D."/>
            <person name="Mukherjee M."/>
            <person name="Okumura C.Y."/>
            <person name="Schneider R."/>
            <person name="Smith A.J."/>
            <person name="Vanacova S."/>
            <person name="Villalvazo M."/>
            <person name="Haas B.J."/>
            <person name="Pertea M."/>
            <person name="Feldblyum T.V."/>
            <person name="Utterback T.R."/>
            <person name="Shu C.L."/>
            <person name="Osoegawa K."/>
            <person name="de Jong P.J."/>
            <person name="Hrdy I."/>
            <person name="Horvathova L."/>
            <person name="Zubacova Z."/>
            <person name="Dolezal P."/>
            <person name="Malik S.B."/>
            <person name="Logsdon J.M. Jr."/>
            <person name="Henze K."/>
            <person name="Gupta A."/>
            <person name="Wang C.C."/>
            <person name="Dunne R.L."/>
            <person name="Upcroft J.A."/>
            <person name="Upcroft P."/>
            <person name="White O."/>
            <person name="Salzberg S.L."/>
            <person name="Tang P."/>
            <person name="Chiu C.-H."/>
            <person name="Lee Y.-S."/>
            <person name="Embley T.M."/>
            <person name="Coombs G.H."/>
            <person name="Mottram J.C."/>
            <person name="Tachezy J."/>
            <person name="Fraser-Liggett C.M."/>
            <person name="Johnson P.J."/>
        </authorList>
    </citation>
    <scope>NUCLEOTIDE SEQUENCE [LARGE SCALE GENOMIC DNA]</scope>
    <source>
        <strain evidence="1">G3</strain>
    </source>
</reference>
<dbReference type="KEGG" id="tva:5464529"/>
<dbReference type="VEuPathDB" id="TrichDB:TVAGG3_0561120"/>
<organism evidence="1 2">
    <name type="scientific">Trichomonas vaginalis (strain ATCC PRA-98 / G3)</name>
    <dbReference type="NCBI Taxonomy" id="412133"/>
    <lineage>
        <taxon>Eukaryota</taxon>
        <taxon>Metamonada</taxon>
        <taxon>Parabasalia</taxon>
        <taxon>Trichomonadida</taxon>
        <taxon>Trichomonadidae</taxon>
        <taxon>Trichomonas</taxon>
    </lineage>
</organism>
<accession>A2DKM6</accession>
<dbReference type="EMBL" id="DS113212">
    <property type="protein sequence ID" value="EAY19009.1"/>
    <property type="molecule type" value="Genomic_DNA"/>
</dbReference>
<name>A2DKM6_TRIV3</name>
<gene>
    <name evidence="1" type="ORF">TVAG_246880</name>
</gene>
<evidence type="ECO:0000313" key="1">
    <source>
        <dbReference type="EMBL" id="EAY19009.1"/>
    </source>
</evidence>
<keyword evidence="2" id="KW-1185">Reference proteome</keyword>
<dbReference type="Proteomes" id="UP000001542">
    <property type="component" value="Unassembled WGS sequence"/>
</dbReference>